<dbReference type="Pfam" id="PF20431">
    <property type="entry name" value="E_motif"/>
    <property type="match status" value="1"/>
</dbReference>
<dbReference type="Gene3D" id="1.25.40.10">
    <property type="entry name" value="Tetratricopeptide repeat domain"/>
    <property type="match status" value="4"/>
</dbReference>
<feature type="repeat" description="PPR" evidence="3">
    <location>
        <begin position="5"/>
        <end position="35"/>
    </location>
</feature>
<dbReference type="EMBL" id="CM002870">
    <property type="protein sequence ID" value="KFK42105.1"/>
    <property type="molecule type" value="Genomic_DNA"/>
</dbReference>
<comment type="similarity">
    <text evidence="2">Belongs to the PPR family. PCMP-E subfamily.</text>
</comment>
<dbReference type="OMA" id="CRAQGNE"/>
<dbReference type="FunFam" id="1.25.40.10:FF:000797">
    <property type="entry name" value="Pentatricopeptide repeat-containing protein chloroplastic"/>
    <property type="match status" value="1"/>
</dbReference>
<dbReference type="eggNOG" id="KOG4197">
    <property type="taxonomic scope" value="Eukaryota"/>
</dbReference>
<dbReference type="InterPro" id="IPR002885">
    <property type="entry name" value="PPR_rpt"/>
</dbReference>
<dbReference type="PANTHER" id="PTHR47926">
    <property type="entry name" value="PENTATRICOPEPTIDE REPEAT-CONTAINING PROTEIN"/>
    <property type="match status" value="1"/>
</dbReference>
<proteinExistence type="inferred from homology"/>
<dbReference type="PROSITE" id="PS51375">
    <property type="entry name" value="PPR"/>
    <property type="match status" value="2"/>
</dbReference>
<dbReference type="InterPro" id="IPR046960">
    <property type="entry name" value="PPR_At4g14850-like_plant"/>
</dbReference>
<dbReference type="Pfam" id="PF01535">
    <property type="entry name" value="PPR"/>
    <property type="match status" value="6"/>
</dbReference>
<dbReference type="GO" id="GO:0009451">
    <property type="term" value="P:RNA modification"/>
    <property type="evidence" value="ECO:0007669"/>
    <property type="project" value="InterPro"/>
</dbReference>
<dbReference type="GO" id="GO:0005737">
    <property type="term" value="C:cytoplasm"/>
    <property type="evidence" value="ECO:0007669"/>
    <property type="project" value="UniProtKB-ARBA"/>
</dbReference>
<evidence type="ECO:0000256" key="3">
    <source>
        <dbReference type="PROSITE-ProRule" id="PRU00708"/>
    </source>
</evidence>
<dbReference type="NCBIfam" id="TIGR00756">
    <property type="entry name" value="PPR"/>
    <property type="match status" value="4"/>
</dbReference>
<dbReference type="Proteomes" id="UP000029120">
    <property type="component" value="Chromosome 2"/>
</dbReference>
<evidence type="ECO:0000256" key="1">
    <source>
        <dbReference type="ARBA" id="ARBA00022737"/>
    </source>
</evidence>
<keyword evidence="1" id="KW-0677">Repeat</keyword>
<organism evidence="4 5">
    <name type="scientific">Arabis alpina</name>
    <name type="common">Alpine rock-cress</name>
    <dbReference type="NCBI Taxonomy" id="50452"/>
    <lineage>
        <taxon>Eukaryota</taxon>
        <taxon>Viridiplantae</taxon>
        <taxon>Streptophyta</taxon>
        <taxon>Embryophyta</taxon>
        <taxon>Tracheophyta</taxon>
        <taxon>Spermatophyta</taxon>
        <taxon>Magnoliopsida</taxon>
        <taxon>eudicotyledons</taxon>
        <taxon>Gunneridae</taxon>
        <taxon>Pentapetalae</taxon>
        <taxon>rosids</taxon>
        <taxon>malvids</taxon>
        <taxon>Brassicales</taxon>
        <taxon>Brassicaceae</taxon>
        <taxon>Arabideae</taxon>
        <taxon>Arabis</taxon>
    </lineage>
</organism>
<reference evidence="5" key="1">
    <citation type="journal article" date="2015" name="Nat. Plants">
        <title>Genome expansion of Arabis alpina linked with retrotransposition and reduced symmetric DNA methylation.</title>
        <authorList>
            <person name="Willing E.M."/>
            <person name="Rawat V."/>
            <person name="Mandakova T."/>
            <person name="Maumus F."/>
            <person name="James G.V."/>
            <person name="Nordstroem K.J."/>
            <person name="Becker C."/>
            <person name="Warthmann N."/>
            <person name="Chica C."/>
            <person name="Szarzynska B."/>
            <person name="Zytnicki M."/>
            <person name="Albani M.C."/>
            <person name="Kiefer C."/>
            <person name="Bergonzi S."/>
            <person name="Castaings L."/>
            <person name="Mateos J.L."/>
            <person name="Berns M.C."/>
            <person name="Bujdoso N."/>
            <person name="Piofczyk T."/>
            <person name="de Lorenzo L."/>
            <person name="Barrero-Sicilia C."/>
            <person name="Mateos I."/>
            <person name="Piednoel M."/>
            <person name="Hagmann J."/>
            <person name="Chen-Min-Tao R."/>
            <person name="Iglesias-Fernandez R."/>
            <person name="Schuster S.C."/>
            <person name="Alonso-Blanco C."/>
            <person name="Roudier F."/>
            <person name="Carbonero P."/>
            <person name="Paz-Ares J."/>
            <person name="Davis S.J."/>
            <person name="Pecinka A."/>
            <person name="Quesneville H."/>
            <person name="Colot V."/>
            <person name="Lysak M.A."/>
            <person name="Weigel D."/>
            <person name="Coupland G."/>
            <person name="Schneeberger K."/>
        </authorList>
    </citation>
    <scope>NUCLEOTIDE SEQUENCE [LARGE SCALE GENOMIC DNA]</scope>
    <source>
        <strain evidence="5">cv. Pajares</strain>
    </source>
</reference>
<evidence type="ECO:0000256" key="2">
    <source>
        <dbReference type="ARBA" id="ARBA00061659"/>
    </source>
</evidence>
<dbReference type="InterPro" id="IPR046848">
    <property type="entry name" value="E_motif"/>
</dbReference>
<gene>
    <name evidence="4" type="ordered locus">AALP_Aa2g211700</name>
</gene>
<dbReference type="OrthoDB" id="772568at2759"/>
<dbReference type="AlphaFoldDB" id="A0A087HJ03"/>
<name>A0A087HJ03_ARAAL</name>
<evidence type="ECO:0008006" key="6">
    <source>
        <dbReference type="Google" id="ProtNLM"/>
    </source>
</evidence>
<evidence type="ECO:0000313" key="4">
    <source>
        <dbReference type="EMBL" id="KFK42105.1"/>
    </source>
</evidence>
<dbReference type="GO" id="GO:0003723">
    <property type="term" value="F:RNA binding"/>
    <property type="evidence" value="ECO:0007669"/>
    <property type="project" value="InterPro"/>
</dbReference>
<evidence type="ECO:0000313" key="5">
    <source>
        <dbReference type="Proteomes" id="UP000029120"/>
    </source>
</evidence>
<protein>
    <recommendedName>
        <fullName evidence="6">Pentatricopeptide repeat-containing protein</fullName>
    </recommendedName>
</protein>
<dbReference type="Gramene" id="KFK42105">
    <property type="protein sequence ID" value="KFK42105"/>
    <property type="gene ID" value="AALP_AA2G211700"/>
</dbReference>
<accession>A0A087HJ03</accession>
<sequence>MPERNYFSWNTMIEGYMNSGDKVTSLKVFDMMPERNVYSWNVVVSGFAKSGELSVARRLFDAMPEKDVKTLNSLLHGYSVNGYAEEALRLFKELKFSADVIIMTTLLGACAKLEALNCGKQVHARILISGVEYDSKMNSSLVNLYAKCGDLRMVSSMMDQIGELDEHSLSALITGYASCGKVNESRILFDKIGNRCVCLWNSMISGYVANSMEMEALVLYKEMRNEAREDCRTMASVISACGNLSLAETGKQMHGRAFKVGLIDDIVVVSTLIDMYSECGRSTEACEVFARAGYLDEAIELIEDMPFDADATMWSSVLRGCVANGDKNMGKKVAEKIIDLEPENSVAYVQLSAILASSGDWENSACVRKQMKEKHVRKNPGTSWG</sequence>
<feature type="repeat" description="PPR" evidence="3">
    <location>
        <begin position="36"/>
        <end position="70"/>
    </location>
</feature>
<dbReference type="InterPro" id="IPR011990">
    <property type="entry name" value="TPR-like_helical_dom_sf"/>
</dbReference>
<keyword evidence="5" id="KW-1185">Reference proteome</keyword>